<organism evidence="3 4">
    <name type="scientific">Curtobacterium oceanosedimentum</name>
    <dbReference type="NCBI Taxonomy" id="465820"/>
    <lineage>
        <taxon>Bacteria</taxon>
        <taxon>Bacillati</taxon>
        <taxon>Actinomycetota</taxon>
        <taxon>Actinomycetes</taxon>
        <taxon>Micrococcales</taxon>
        <taxon>Microbacteriaceae</taxon>
        <taxon>Curtobacterium</taxon>
    </lineage>
</organism>
<feature type="compositionally biased region" description="Basic and acidic residues" evidence="1">
    <location>
        <begin position="42"/>
        <end position="57"/>
    </location>
</feature>
<dbReference type="EMBL" id="LDRC01000043">
    <property type="protein sequence ID" value="KTR51838.1"/>
    <property type="molecule type" value="Genomic_DNA"/>
</dbReference>
<feature type="compositionally biased region" description="Basic and acidic residues" evidence="1">
    <location>
        <begin position="1"/>
        <end position="19"/>
    </location>
</feature>
<dbReference type="EMBL" id="LDRB01000081">
    <property type="protein sequence ID" value="KTR38336.1"/>
    <property type="molecule type" value="Genomic_DNA"/>
</dbReference>
<dbReference type="InterPro" id="IPR028037">
    <property type="entry name" value="Antitoxin_Rv0909/MT0933"/>
</dbReference>
<feature type="compositionally biased region" description="Low complexity" evidence="1">
    <location>
        <begin position="20"/>
        <end position="29"/>
    </location>
</feature>
<dbReference type="PATRIC" id="fig|465820.3.peg.3087"/>
<reference evidence="4 5" key="1">
    <citation type="journal article" date="2016" name="Front. Microbiol.">
        <title>Genomic Resource of Rice Seed Associated Bacteria.</title>
        <authorList>
            <person name="Midha S."/>
            <person name="Bansal K."/>
            <person name="Sharma S."/>
            <person name="Kumar N."/>
            <person name="Patil P.P."/>
            <person name="Chaudhry V."/>
            <person name="Patil P.B."/>
        </authorList>
    </citation>
    <scope>NUCLEOTIDE SEQUENCE [LARGE SCALE GENOMIC DNA]</scope>
    <source>
        <strain evidence="2 5">NS263</strain>
        <strain evidence="3 4">NS359</strain>
    </source>
</reference>
<gene>
    <name evidence="2" type="ORF">NS263_13815</name>
    <name evidence="3" type="ORF">NS359_08430</name>
</gene>
<dbReference type="RefSeq" id="WP_058729830.1">
    <property type="nucleotide sequence ID" value="NZ_LDRB01000081.1"/>
</dbReference>
<evidence type="ECO:0000313" key="3">
    <source>
        <dbReference type="EMBL" id="KTR51838.1"/>
    </source>
</evidence>
<dbReference type="Proteomes" id="UP000072763">
    <property type="component" value="Unassembled WGS sequence"/>
</dbReference>
<evidence type="ECO:0000313" key="2">
    <source>
        <dbReference type="EMBL" id="KTR38336.1"/>
    </source>
</evidence>
<evidence type="ECO:0000313" key="5">
    <source>
        <dbReference type="Proteomes" id="UP000078335"/>
    </source>
</evidence>
<name>A0A147DQL5_9MICO</name>
<feature type="region of interest" description="Disordered" evidence="1">
    <location>
        <begin position="1"/>
        <end position="57"/>
    </location>
</feature>
<dbReference type="AlphaFoldDB" id="A0A147DQL5"/>
<comment type="caution">
    <text evidence="3">The sequence shown here is derived from an EMBL/GenBank/DDBJ whole genome shotgun (WGS) entry which is preliminary data.</text>
</comment>
<accession>A0A147DQL5</accession>
<keyword evidence="5" id="KW-1185">Reference proteome</keyword>
<protein>
    <submittedName>
        <fullName evidence="3">MT0933-like antitoxin protein</fullName>
    </submittedName>
</protein>
<dbReference type="STRING" id="465820.NS263_13815"/>
<sequence length="57" mass="5677">MSDLGDKAKDFANSDKGEQATDAGLGKAADAADKATGGGHGDQIDKAEQAADDKIGQ</sequence>
<evidence type="ECO:0000256" key="1">
    <source>
        <dbReference type="SAM" id="MobiDB-lite"/>
    </source>
</evidence>
<evidence type="ECO:0000313" key="4">
    <source>
        <dbReference type="Proteomes" id="UP000072763"/>
    </source>
</evidence>
<dbReference type="Proteomes" id="UP000078335">
    <property type="component" value="Unassembled WGS sequence"/>
</dbReference>
<proteinExistence type="predicted"/>
<dbReference type="Pfam" id="PF14013">
    <property type="entry name" value="MT0933_antitox"/>
    <property type="match status" value="1"/>
</dbReference>